<dbReference type="SUPFAM" id="SSF48452">
    <property type="entry name" value="TPR-like"/>
    <property type="match status" value="1"/>
</dbReference>
<feature type="region of interest" description="Disordered" evidence="2">
    <location>
        <begin position="249"/>
        <end position="288"/>
    </location>
</feature>
<proteinExistence type="predicted"/>
<dbReference type="InterPro" id="IPR018648">
    <property type="entry name" value="DUF2076"/>
</dbReference>
<feature type="repeat" description="TPR" evidence="1">
    <location>
        <begin position="56"/>
        <end position="89"/>
    </location>
</feature>
<feature type="chain" id="PRO_5003614803" evidence="4">
    <location>
        <begin position="21"/>
        <end position="288"/>
    </location>
</feature>
<gene>
    <name evidence="5" type="ordered locus">Fraau_1931</name>
</gene>
<dbReference type="PROSITE" id="PS50005">
    <property type="entry name" value="TPR"/>
    <property type="match status" value="1"/>
</dbReference>
<keyword evidence="4" id="KW-0732">Signal</keyword>
<sequence length="288" mass="29828">MKKILFALALSASLTGVAMAEADVSPAMVKQALASGDYHQAEQELNQVVAQHPDSAKAHYVLAQVLAKEGNLQGARQQLAQAAQIDPAIHFTSQERYNAFRTELGQAMGELSGHRAASVTSYSQPATATARPAGEGHGFGLIIGLVILLAVIALIWRAFNRSSQNRATIPPQNFNNGGFGNNNYGYGQPPQPPPYGPQSGAGGGRSVMGQVASTAAGVAGGMLAADAIEGMLHHGGEANAATPPAFGGNGNFDNDPLRNIGNSNVDMGNDDSSWGGGDSSFDDDNNSW</sequence>
<reference evidence="5" key="1">
    <citation type="submission" date="2012-02" db="EMBL/GenBank/DDBJ databases">
        <title>The complete genome of Frateuria aurantia DSM 6220.</title>
        <authorList>
            <consortium name="US DOE Joint Genome Institute (JGI-PGF)"/>
            <person name="Lucas S."/>
            <person name="Copeland A."/>
            <person name="Lapidus A."/>
            <person name="Glavina del Rio T."/>
            <person name="Dalin E."/>
            <person name="Tice H."/>
            <person name="Bruce D."/>
            <person name="Goodwin L."/>
            <person name="Pitluck S."/>
            <person name="Peters L."/>
            <person name="Ovchinnikova G."/>
            <person name="Teshima H."/>
            <person name="Kyrpides N."/>
            <person name="Mavromatis K."/>
            <person name="Ivanova N."/>
            <person name="Brettin T."/>
            <person name="Detter J.C."/>
            <person name="Han C."/>
            <person name="Larimer F."/>
            <person name="Land M."/>
            <person name="Hauser L."/>
            <person name="Markowitz V."/>
            <person name="Cheng J.-F."/>
            <person name="Hugenholtz P."/>
            <person name="Woyke T."/>
            <person name="Wu D."/>
            <person name="Brambilla E."/>
            <person name="Klenk H.-P."/>
            <person name="Eisen J.A."/>
        </authorList>
    </citation>
    <scope>NUCLEOTIDE SEQUENCE</scope>
    <source>
        <strain evidence="5">DSM 6220</strain>
    </source>
</reference>
<evidence type="ECO:0000256" key="4">
    <source>
        <dbReference type="SAM" id="SignalP"/>
    </source>
</evidence>
<evidence type="ECO:0000313" key="5">
    <source>
        <dbReference type="EMBL" id="AFC86322.1"/>
    </source>
</evidence>
<keyword evidence="1" id="KW-0802">TPR repeat</keyword>
<evidence type="ECO:0000313" key="6">
    <source>
        <dbReference type="Proteomes" id="UP000005234"/>
    </source>
</evidence>
<evidence type="ECO:0000256" key="1">
    <source>
        <dbReference type="PROSITE-ProRule" id="PRU00339"/>
    </source>
</evidence>
<dbReference type="EMBL" id="CP003350">
    <property type="protein sequence ID" value="AFC86322.1"/>
    <property type="molecule type" value="Genomic_DNA"/>
</dbReference>
<evidence type="ECO:0000256" key="2">
    <source>
        <dbReference type="SAM" id="MobiDB-lite"/>
    </source>
</evidence>
<dbReference type="InterPro" id="IPR019734">
    <property type="entry name" value="TPR_rpt"/>
</dbReference>
<dbReference type="OrthoDB" id="5298822at2"/>
<name>H8L102_FRAAD</name>
<dbReference type="STRING" id="767434.Fraau_1931"/>
<dbReference type="RefSeq" id="WP_014403327.1">
    <property type="nucleotide sequence ID" value="NC_017033.1"/>
</dbReference>
<dbReference type="InterPro" id="IPR011990">
    <property type="entry name" value="TPR-like_helical_dom_sf"/>
</dbReference>
<dbReference type="Pfam" id="PF09849">
    <property type="entry name" value="DUF2076"/>
    <property type="match status" value="1"/>
</dbReference>
<dbReference type="Proteomes" id="UP000005234">
    <property type="component" value="Chromosome"/>
</dbReference>
<feature type="transmembrane region" description="Helical" evidence="3">
    <location>
        <begin position="139"/>
        <end position="159"/>
    </location>
</feature>
<feature type="region of interest" description="Disordered" evidence="2">
    <location>
        <begin position="166"/>
        <end position="207"/>
    </location>
</feature>
<dbReference type="AlphaFoldDB" id="H8L102"/>
<keyword evidence="3" id="KW-0812">Transmembrane</keyword>
<dbReference type="HOGENOM" id="CLU_1010746_0_0_6"/>
<protein>
    <submittedName>
        <fullName evidence="5">Uncharacterized protein</fullName>
    </submittedName>
</protein>
<dbReference type="eggNOG" id="COG3063">
    <property type="taxonomic scope" value="Bacteria"/>
</dbReference>
<dbReference type="eggNOG" id="COG3416">
    <property type="taxonomic scope" value="Bacteria"/>
</dbReference>
<keyword evidence="3" id="KW-0472">Membrane</keyword>
<keyword evidence="6" id="KW-1185">Reference proteome</keyword>
<feature type="compositionally biased region" description="Low complexity" evidence="2">
    <location>
        <begin position="170"/>
        <end position="188"/>
    </location>
</feature>
<feature type="signal peptide" evidence="4">
    <location>
        <begin position="1"/>
        <end position="20"/>
    </location>
</feature>
<organism evidence="5 6">
    <name type="scientific">Frateuria aurantia (strain ATCC 33424 / DSM 6220 / KCTC 2777 / LMG 1558 / NBRC 3245 / NCIMB 13370)</name>
    <name type="common">Acetobacter aurantius</name>
    <dbReference type="NCBI Taxonomy" id="767434"/>
    <lineage>
        <taxon>Bacteria</taxon>
        <taxon>Pseudomonadati</taxon>
        <taxon>Pseudomonadota</taxon>
        <taxon>Gammaproteobacteria</taxon>
        <taxon>Lysobacterales</taxon>
        <taxon>Rhodanobacteraceae</taxon>
        <taxon>Frateuria</taxon>
    </lineage>
</organism>
<keyword evidence="3" id="KW-1133">Transmembrane helix</keyword>
<evidence type="ECO:0000256" key="3">
    <source>
        <dbReference type="SAM" id="Phobius"/>
    </source>
</evidence>
<dbReference type="Gene3D" id="1.25.40.10">
    <property type="entry name" value="Tetratricopeptide repeat domain"/>
    <property type="match status" value="1"/>
</dbReference>
<accession>H8L102</accession>
<dbReference type="KEGG" id="fau:Fraau_1931"/>